<dbReference type="EMBL" id="JASBNA010000041">
    <property type="protein sequence ID" value="KAK7681469.1"/>
    <property type="molecule type" value="Genomic_DNA"/>
</dbReference>
<sequence>MAIVGHEGTHERDMDGDSEDGSASKDSQDEESRVEDTIPPNHSYLNFVHAAWDPPDAPVQTSTLGSYYDPEEFVEDIAKDLPLE</sequence>
<dbReference type="AlphaFoldDB" id="A0AAW0FQY6"/>
<evidence type="ECO:0000256" key="1">
    <source>
        <dbReference type="SAM" id="MobiDB-lite"/>
    </source>
</evidence>
<accession>A0AAW0FQY6</accession>
<proteinExistence type="predicted"/>
<comment type="caution">
    <text evidence="2">The sequence shown here is derived from an EMBL/GenBank/DDBJ whole genome shotgun (WGS) entry which is preliminary data.</text>
</comment>
<organism evidence="2 3">
    <name type="scientific">Cerrena zonata</name>
    <dbReference type="NCBI Taxonomy" id="2478898"/>
    <lineage>
        <taxon>Eukaryota</taxon>
        <taxon>Fungi</taxon>
        <taxon>Dikarya</taxon>
        <taxon>Basidiomycota</taxon>
        <taxon>Agaricomycotina</taxon>
        <taxon>Agaricomycetes</taxon>
        <taxon>Polyporales</taxon>
        <taxon>Cerrenaceae</taxon>
        <taxon>Cerrena</taxon>
    </lineage>
</organism>
<reference evidence="2 3" key="1">
    <citation type="submission" date="2022-09" db="EMBL/GenBank/DDBJ databases">
        <authorList>
            <person name="Palmer J.M."/>
        </authorList>
    </citation>
    <scope>NUCLEOTIDE SEQUENCE [LARGE SCALE GENOMIC DNA]</scope>
    <source>
        <strain evidence="2 3">DSM 7382</strain>
    </source>
</reference>
<feature type="compositionally biased region" description="Basic and acidic residues" evidence="1">
    <location>
        <begin position="22"/>
        <end position="36"/>
    </location>
</feature>
<gene>
    <name evidence="2" type="ORF">QCA50_015561</name>
</gene>
<feature type="region of interest" description="Disordered" evidence="1">
    <location>
        <begin position="1"/>
        <end position="41"/>
    </location>
</feature>
<name>A0AAW0FQY6_9APHY</name>
<evidence type="ECO:0000313" key="2">
    <source>
        <dbReference type="EMBL" id="KAK7681469.1"/>
    </source>
</evidence>
<dbReference type="Proteomes" id="UP001385951">
    <property type="component" value="Unassembled WGS sequence"/>
</dbReference>
<protein>
    <submittedName>
        <fullName evidence="2">Uncharacterized protein</fullName>
    </submittedName>
</protein>
<keyword evidence="3" id="KW-1185">Reference proteome</keyword>
<evidence type="ECO:0000313" key="3">
    <source>
        <dbReference type="Proteomes" id="UP001385951"/>
    </source>
</evidence>